<dbReference type="PANTHER" id="PTHR46173">
    <property type="entry name" value="CCA TRNA NUCLEOTIDYLTRANSFERASE 1, MITOCHONDRIAL"/>
    <property type="match status" value="1"/>
</dbReference>
<proteinExistence type="inferred from homology"/>
<dbReference type="Gene3D" id="1.10.3090.10">
    <property type="entry name" value="cca-adding enzyme, domain 2"/>
    <property type="match status" value="1"/>
</dbReference>
<gene>
    <name evidence="9" type="ORF">QO014_002185</name>
</gene>
<evidence type="ECO:0000256" key="5">
    <source>
        <dbReference type="ARBA" id="ARBA00022723"/>
    </source>
</evidence>
<feature type="domain" description="Poly A polymerase head" evidence="8">
    <location>
        <begin position="30"/>
        <end position="152"/>
    </location>
</feature>
<protein>
    <submittedName>
        <fullName evidence="9">tRNA nucleotidyltransferase/poly(A) polymerase</fullName>
    </submittedName>
</protein>
<comment type="similarity">
    <text evidence="7">Belongs to the tRNA nucleotidyltransferase/poly(A) polymerase family.</text>
</comment>
<dbReference type="RefSeq" id="WP_266348724.1">
    <property type="nucleotide sequence ID" value="NZ_JAPKNG010000003.1"/>
</dbReference>
<dbReference type="SUPFAM" id="SSF81301">
    <property type="entry name" value="Nucleotidyltransferase"/>
    <property type="match status" value="1"/>
</dbReference>
<keyword evidence="2 7" id="KW-0808">Transferase</keyword>
<evidence type="ECO:0000256" key="7">
    <source>
        <dbReference type="RuleBase" id="RU003953"/>
    </source>
</evidence>
<sequence>MVPPLRDAPFLTDPLVRHVLSLLSQDGDEARVVGGAVRNALLGLPVADVDIATTMLPEAVMAQAIAAGLKAVPTGIEHGTVTVIGQHRAVEVTTLREDIETDGRRAVVRFGRDWAADAARRDFTINAISVDLDGILHDTVGGLDDLAARRVRFIGSAETRIAEDRLRVLRFFRFHAAYGTGKPDAEGLSAAIRARQDLGELSAERIGQEMRKLVVAAGAVETVAIMQESGILPLITASVADLAAFAHLTDFEDGPPIPALRFATLFARVGEDVDRIALRLRLSNGERRRMRAALEAATALPSRNTISDHALLYAIGREAFFDGLALASARRMIPTEEAATRKRAASAWAIPTFPLAGRDVVESGIDRGPLVGLILRHLERGWIEEDFAPDAEELRRRLQGMIAAAQQQQQQQ</sequence>
<evidence type="ECO:0000256" key="4">
    <source>
        <dbReference type="ARBA" id="ARBA00022695"/>
    </source>
</evidence>
<keyword evidence="10" id="KW-1185">Reference proteome</keyword>
<dbReference type="InterPro" id="IPR002646">
    <property type="entry name" value="PolA_pol_head_dom"/>
</dbReference>
<dbReference type="PANTHER" id="PTHR46173:SF1">
    <property type="entry name" value="CCA TRNA NUCLEOTIDYLTRANSFERASE 1, MITOCHONDRIAL"/>
    <property type="match status" value="1"/>
</dbReference>
<organism evidence="9 10">
    <name type="scientific">Kaistia dalseonensis</name>
    <dbReference type="NCBI Taxonomy" id="410840"/>
    <lineage>
        <taxon>Bacteria</taxon>
        <taxon>Pseudomonadati</taxon>
        <taxon>Pseudomonadota</taxon>
        <taxon>Alphaproteobacteria</taxon>
        <taxon>Hyphomicrobiales</taxon>
        <taxon>Kaistiaceae</taxon>
        <taxon>Kaistia</taxon>
    </lineage>
</organism>
<accession>A0ABU0H659</accession>
<comment type="cofactor">
    <cofactor evidence="1">
        <name>Mg(2+)</name>
        <dbReference type="ChEBI" id="CHEBI:18420"/>
    </cofactor>
</comment>
<evidence type="ECO:0000256" key="2">
    <source>
        <dbReference type="ARBA" id="ARBA00022679"/>
    </source>
</evidence>
<dbReference type="InterPro" id="IPR050264">
    <property type="entry name" value="Bact_CCA-adding_enz_type3_sf"/>
</dbReference>
<evidence type="ECO:0000313" key="9">
    <source>
        <dbReference type="EMBL" id="MDQ0437793.1"/>
    </source>
</evidence>
<dbReference type="Pfam" id="PF01743">
    <property type="entry name" value="PolyA_pol"/>
    <property type="match status" value="1"/>
</dbReference>
<keyword evidence="6" id="KW-0460">Magnesium</keyword>
<dbReference type="Proteomes" id="UP001241603">
    <property type="component" value="Unassembled WGS sequence"/>
</dbReference>
<keyword evidence="3" id="KW-0819">tRNA processing</keyword>
<evidence type="ECO:0000313" key="10">
    <source>
        <dbReference type="Proteomes" id="UP001241603"/>
    </source>
</evidence>
<dbReference type="Gene3D" id="3.30.460.10">
    <property type="entry name" value="Beta Polymerase, domain 2"/>
    <property type="match status" value="1"/>
</dbReference>
<evidence type="ECO:0000256" key="6">
    <source>
        <dbReference type="ARBA" id="ARBA00022842"/>
    </source>
</evidence>
<evidence type="ECO:0000256" key="3">
    <source>
        <dbReference type="ARBA" id="ARBA00022694"/>
    </source>
</evidence>
<dbReference type="InterPro" id="IPR043519">
    <property type="entry name" value="NT_sf"/>
</dbReference>
<name>A0ABU0H659_9HYPH</name>
<reference evidence="9 10" key="1">
    <citation type="submission" date="2023-07" db="EMBL/GenBank/DDBJ databases">
        <title>Genomic Encyclopedia of Type Strains, Phase IV (KMG-IV): sequencing the most valuable type-strain genomes for metagenomic binning, comparative biology and taxonomic classification.</title>
        <authorList>
            <person name="Goeker M."/>
        </authorList>
    </citation>
    <scope>NUCLEOTIDE SEQUENCE [LARGE SCALE GENOMIC DNA]</scope>
    <source>
        <strain evidence="9 10">B6-8</strain>
    </source>
</reference>
<dbReference type="EMBL" id="JAUSVO010000003">
    <property type="protein sequence ID" value="MDQ0437793.1"/>
    <property type="molecule type" value="Genomic_DNA"/>
</dbReference>
<dbReference type="SUPFAM" id="SSF81891">
    <property type="entry name" value="Poly A polymerase C-terminal region-like"/>
    <property type="match status" value="1"/>
</dbReference>
<dbReference type="CDD" id="cd05398">
    <property type="entry name" value="NT_ClassII-CCAase"/>
    <property type="match status" value="1"/>
</dbReference>
<comment type="caution">
    <text evidence="9">The sequence shown here is derived from an EMBL/GenBank/DDBJ whole genome shotgun (WGS) entry which is preliminary data.</text>
</comment>
<evidence type="ECO:0000259" key="8">
    <source>
        <dbReference type="Pfam" id="PF01743"/>
    </source>
</evidence>
<keyword evidence="4" id="KW-0548">Nucleotidyltransferase</keyword>
<evidence type="ECO:0000256" key="1">
    <source>
        <dbReference type="ARBA" id="ARBA00001946"/>
    </source>
</evidence>
<keyword evidence="5" id="KW-0479">Metal-binding</keyword>
<keyword evidence="7" id="KW-0694">RNA-binding</keyword>